<comment type="caution">
    <text evidence="1">The sequence shown here is derived from an EMBL/GenBank/DDBJ whole genome shotgun (WGS) entry which is preliminary data.</text>
</comment>
<keyword evidence="2" id="KW-1185">Reference proteome</keyword>
<dbReference type="AlphaFoldDB" id="A0A9P9YJP4"/>
<accession>A0A9P9YJP4</accession>
<evidence type="ECO:0000313" key="2">
    <source>
        <dbReference type="Proteomes" id="UP001059596"/>
    </source>
</evidence>
<protein>
    <submittedName>
        <fullName evidence="1">Uncharacterized protein</fullName>
    </submittedName>
</protein>
<gene>
    <name evidence="1" type="ORF">M5D96_009354</name>
</gene>
<proteinExistence type="predicted"/>
<sequence length="103" mass="11828">MARLQAGKTPPEMKMSFHFHSARFLRGHHQFNFALNPSRIEGIQIKGCEPKRVPFSIFAKATQHAANLENLVPRHWGKRLPHQQFHVLHHWAADSPFSGEDSP</sequence>
<name>A0A9P9YJP4_9MUSC</name>
<reference evidence="1" key="1">
    <citation type="journal article" date="2023" name="Genome Biol. Evol.">
        <title>Long-read-based Genome Assembly of Drosophila gunungcola Reveals Fewer Chemosensory Genes in Flower-breeding Species.</title>
        <authorList>
            <person name="Negi A."/>
            <person name="Liao B.Y."/>
            <person name="Yeh S.D."/>
        </authorList>
    </citation>
    <scope>NUCLEOTIDE SEQUENCE</scope>
    <source>
        <strain evidence="1">Sukarami</strain>
    </source>
</reference>
<organism evidence="1 2">
    <name type="scientific">Drosophila gunungcola</name>
    <name type="common">fruit fly</name>
    <dbReference type="NCBI Taxonomy" id="103775"/>
    <lineage>
        <taxon>Eukaryota</taxon>
        <taxon>Metazoa</taxon>
        <taxon>Ecdysozoa</taxon>
        <taxon>Arthropoda</taxon>
        <taxon>Hexapoda</taxon>
        <taxon>Insecta</taxon>
        <taxon>Pterygota</taxon>
        <taxon>Neoptera</taxon>
        <taxon>Endopterygota</taxon>
        <taxon>Diptera</taxon>
        <taxon>Brachycera</taxon>
        <taxon>Muscomorpha</taxon>
        <taxon>Ephydroidea</taxon>
        <taxon>Drosophilidae</taxon>
        <taxon>Drosophila</taxon>
        <taxon>Sophophora</taxon>
    </lineage>
</organism>
<dbReference type="EMBL" id="JAMKOV010000010">
    <property type="protein sequence ID" value="KAI8037853.1"/>
    <property type="molecule type" value="Genomic_DNA"/>
</dbReference>
<evidence type="ECO:0000313" key="1">
    <source>
        <dbReference type="EMBL" id="KAI8037853.1"/>
    </source>
</evidence>
<dbReference type="Proteomes" id="UP001059596">
    <property type="component" value="Unassembled WGS sequence"/>
</dbReference>